<dbReference type="OrthoDB" id="3176438at2"/>
<comment type="caution">
    <text evidence="7">The sequence shown here is derived from an EMBL/GenBank/DDBJ whole genome shotgun (WGS) entry which is preliminary data.</text>
</comment>
<keyword evidence="7" id="KW-0378">Hydrolase</keyword>
<evidence type="ECO:0000256" key="2">
    <source>
        <dbReference type="ARBA" id="ARBA00022475"/>
    </source>
</evidence>
<keyword evidence="4 6" id="KW-1133">Transmembrane helix</keyword>
<evidence type="ECO:0000256" key="1">
    <source>
        <dbReference type="ARBA" id="ARBA00004651"/>
    </source>
</evidence>
<keyword evidence="8" id="KW-1185">Reference proteome</keyword>
<dbReference type="EMBL" id="MCIA01000035">
    <property type="protein sequence ID" value="RKD28180.1"/>
    <property type="molecule type" value="Genomic_DNA"/>
</dbReference>
<dbReference type="GO" id="GO:0016787">
    <property type="term" value="F:hydrolase activity"/>
    <property type="evidence" value="ECO:0007669"/>
    <property type="project" value="UniProtKB-KW"/>
</dbReference>
<reference evidence="7 8" key="1">
    <citation type="submission" date="2016-08" db="EMBL/GenBank/DDBJ databases">
        <title>A new outlook on sporulation: Clostridium algidixylanolyticum.</title>
        <authorList>
            <person name="Poppleton D.I."/>
            <person name="Gribaldo S."/>
        </authorList>
    </citation>
    <scope>NUCLEOTIDE SEQUENCE [LARGE SCALE GENOMIC DNA]</scope>
    <source>
        <strain evidence="7 8">SPL73</strain>
    </source>
</reference>
<feature type="transmembrane region" description="Helical" evidence="6">
    <location>
        <begin position="30"/>
        <end position="46"/>
    </location>
</feature>
<dbReference type="PANTHER" id="PTHR33931:SF2">
    <property type="entry name" value="HOLIN-LIKE PROTEIN CIDA"/>
    <property type="match status" value="1"/>
</dbReference>
<feature type="transmembrane region" description="Helical" evidence="6">
    <location>
        <begin position="58"/>
        <end position="75"/>
    </location>
</feature>
<dbReference type="GO" id="GO:0005886">
    <property type="term" value="C:plasma membrane"/>
    <property type="evidence" value="ECO:0007669"/>
    <property type="project" value="UniProtKB-SubCell"/>
</dbReference>
<gene>
    <name evidence="7" type="ORF">BET01_11625</name>
</gene>
<evidence type="ECO:0000256" key="4">
    <source>
        <dbReference type="ARBA" id="ARBA00022989"/>
    </source>
</evidence>
<feature type="transmembrane region" description="Helical" evidence="6">
    <location>
        <begin position="81"/>
        <end position="102"/>
    </location>
</feature>
<keyword evidence="2" id="KW-1003">Cell membrane</keyword>
<comment type="subcellular location">
    <subcellularLocation>
        <location evidence="1">Cell membrane</location>
        <topology evidence="1">Multi-pass membrane protein</topology>
    </subcellularLocation>
</comment>
<accession>A0A419SSH9</accession>
<dbReference type="PANTHER" id="PTHR33931">
    <property type="entry name" value="HOLIN-LIKE PROTEIN CIDA-RELATED"/>
    <property type="match status" value="1"/>
</dbReference>
<evidence type="ECO:0000256" key="6">
    <source>
        <dbReference type="SAM" id="Phobius"/>
    </source>
</evidence>
<evidence type="ECO:0000256" key="5">
    <source>
        <dbReference type="ARBA" id="ARBA00023136"/>
    </source>
</evidence>
<evidence type="ECO:0000313" key="8">
    <source>
        <dbReference type="Proteomes" id="UP000284277"/>
    </source>
</evidence>
<keyword evidence="5 6" id="KW-0472">Membrane</keyword>
<dbReference type="Pfam" id="PF03788">
    <property type="entry name" value="LrgA"/>
    <property type="match status" value="1"/>
</dbReference>
<name>A0A419SSH9_9FIRM</name>
<dbReference type="Proteomes" id="UP000284277">
    <property type="component" value="Unassembled WGS sequence"/>
</dbReference>
<sequence length="123" mass="13731">MKYLRQFSIILFISLIGEIIHLFIPLPIPASIYGLLLMLMGLKTKLIPLNAVEDASMFLIEIMPIMFIPAGVGLLDSWEILGAMLIPFIVITLLSTIVVMVATGKVTQFFIQIDKKGKDDDHE</sequence>
<keyword evidence="3 6" id="KW-0812">Transmembrane</keyword>
<evidence type="ECO:0000313" key="7">
    <source>
        <dbReference type="EMBL" id="RKD28180.1"/>
    </source>
</evidence>
<dbReference type="RefSeq" id="WP_120198809.1">
    <property type="nucleotide sequence ID" value="NZ_MCIA01000035.1"/>
</dbReference>
<dbReference type="AlphaFoldDB" id="A0A419SSH9"/>
<evidence type="ECO:0000256" key="3">
    <source>
        <dbReference type="ARBA" id="ARBA00022692"/>
    </source>
</evidence>
<dbReference type="InterPro" id="IPR005538">
    <property type="entry name" value="LrgA/CidA"/>
</dbReference>
<protein>
    <submittedName>
        <fullName evidence="7">Murein hydrolase regulator LrgA</fullName>
    </submittedName>
</protein>
<organism evidence="7 8">
    <name type="scientific">Lacrimispora algidixylanolytica</name>
    <dbReference type="NCBI Taxonomy" id="94868"/>
    <lineage>
        <taxon>Bacteria</taxon>
        <taxon>Bacillati</taxon>
        <taxon>Bacillota</taxon>
        <taxon>Clostridia</taxon>
        <taxon>Lachnospirales</taxon>
        <taxon>Lachnospiraceae</taxon>
        <taxon>Lacrimispora</taxon>
    </lineage>
</organism>
<proteinExistence type="predicted"/>